<sequence length="303" mass="34144">MGGYDAEDDHEELEDREEGELRLPRPHEYSENLLEKNDGDDHRGGGGALMDDDDDNDNDDNNDDYRGEDGRSFRRRSNSHSDYSGGGGGGRNHNNRHVHGRSRSRSPRGGGIRSSAHGGQHAAHPNDRNRGEQKPYHGRRDDNRRYGYGEQFQGRDAVHHAQMVVEDINRRHQAQARHHGGDRGDPAYQAQAAIDAINRRLTSDATRQRHSRERPMQRDVGEPSSGWQPPSRHHVMTNLTLRENFQTGLVNGSLVLWNQLPAFDPDLYSLAMRALVELSKRLGENLSASITPPIQSRGGQPRR</sequence>
<evidence type="ECO:0000313" key="3">
    <source>
        <dbReference type="Proteomes" id="UP000660262"/>
    </source>
</evidence>
<feature type="compositionally biased region" description="Basic residues" evidence="1">
    <location>
        <begin position="93"/>
        <end position="106"/>
    </location>
</feature>
<dbReference type="AlphaFoldDB" id="A0A830HT06"/>
<name>A0A830HT06_9CHLO</name>
<organism evidence="2 3">
    <name type="scientific">Pycnococcus provasolii</name>
    <dbReference type="NCBI Taxonomy" id="41880"/>
    <lineage>
        <taxon>Eukaryota</taxon>
        <taxon>Viridiplantae</taxon>
        <taxon>Chlorophyta</taxon>
        <taxon>Pseudoscourfieldiophyceae</taxon>
        <taxon>Pseudoscourfieldiales</taxon>
        <taxon>Pycnococcaceae</taxon>
        <taxon>Pycnococcus</taxon>
    </lineage>
</organism>
<gene>
    <name evidence="2" type="ORF">PPROV_000761700</name>
</gene>
<feature type="compositionally biased region" description="Basic and acidic residues" evidence="1">
    <location>
        <begin position="19"/>
        <end position="44"/>
    </location>
</feature>
<comment type="caution">
    <text evidence="2">The sequence shown here is derived from an EMBL/GenBank/DDBJ whole genome shotgun (WGS) entry which is preliminary data.</text>
</comment>
<evidence type="ECO:0000256" key="1">
    <source>
        <dbReference type="SAM" id="MobiDB-lite"/>
    </source>
</evidence>
<feature type="compositionally biased region" description="Acidic residues" evidence="1">
    <location>
        <begin position="50"/>
        <end position="62"/>
    </location>
</feature>
<proteinExistence type="predicted"/>
<evidence type="ECO:0000313" key="2">
    <source>
        <dbReference type="EMBL" id="GHP08880.1"/>
    </source>
</evidence>
<feature type="region of interest" description="Disordered" evidence="1">
    <location>
        <begin position="1"/>
        <end position="147"/>
    </location>
</feature>
<feature type="compositionally biased region" description="Basic and acidic residues" evidence="1">
    <location>
        <begin position="124"/>
        <end position="147"/>
    </location>
</feature>
<keyword evidence="3" id="KW-1185">Reference proteome</keyword>
<protein>
    <submittedName>
        <fullName evidence="2">Uncharacterized protein</fullName>
    </submittedName>
</protein>
<feature type="compositionally biased region" description="Acidic residues" evidence="1">
    <location>
        <begin position="1"/>
        <end position="18"/>
    </location>
</feature>
<feature type="region of interest" description="Disordered" evidence="1">
    <location>
        <begin position="199"/>
        <end position="232"/>
    </location>
</feature>
<accession>A0A830HT06</accession>
<dbReference type="EMBL" id="BNJQ01000022">
    <property type="protein sequence ID" value="GHP08880.1"/>
    <property type="molecule type" value="Genomic_DNA"/>
</dbReference>
<dbReference type="Proteomes" id="UP000660262">
    <property type="component" value="Unassembled WGS sequence"/>
</dbReference>
<feature type="compositionally biased region" description="Basic and acidic residues" evidence="1">
    <location>
        <begin position="63"/>
        <end position="72"/>
    </location>
</feature>
<reference evidence="2" key="1">
    <citation type="submission" date="2020-10" db="EMBL/GenBank/DDBJ databases">
        <title>Unveiling of a novel bifunctional photoreceptor, Dualchrome1, isolated from a cosmopolitan green alga.</title>
        <authorList>
            <person name="Suzuki S."/>
            <person name="Kawachi M."/>
        </authorList>
    </citation>
    <scope>NUCLEOTIDE SEQUENCE</scope>
    <source>
        <strain evidence="2">NIES 2893</strain>
    </source>
</reference>